<protein>
    <recommendedName>
        <fullName evidence="1">Apple domain-containing protein</fullName>
    </recommendedName>
</protein>
<evidence type="ECO:0000313" key="3">
    <source>
        <dbReference type="Proteomes" id="UP001331761"/>
    </source>
</evidence>
<dbReference type="EMBL" id="WIXE01009905">
    <property type="protein sequence ID" value="KAK5978029.1"/>
    <property type="molecule type" value="Genomic_DNA"/>
</dbReference>
<feature type="domain" description="Apple" evidence="1">
    <location>
        <begin position="6"/>
        <end position="76"/>
    </location>
</feature>
<organism evidence="2 3">
    <name type="scientific">Trichostrongylus colubriformis</name>
    <name type="common">Black scour worm</name>
    <dbReference type="NCBI Taxonomy" id="6319"/>
    <lineage>
        <taxon>Eukaryota</taxon>
        <taxon>Metazoa</taxon>
        <taxon>Ecdysozoa</taxon>
        <taxon>Nematoda</taxon>
        <taxon>Chromadorea</taxon>
        <taxon>Rhabditida</taxon>
        <taxon>Rhabditina</taxon>
        <taxon>Rhabditomorpha</taxon>
        <taxon>Strongyloidea</taxon>
        <taxon>Trichostrongylidae</taxon>
        <taxon>Trichostrongylus</taxon>
    </lineage>
</organism>
<dbReference type="AlphaFoldDB" id="A0AAN8IKK3"/>
<dbReference type="Pfam" id="PF00024">
    <property type="entry name" value="PAN_1"/>
    <property type="match status" value="1"/>
</dbReference>
<dbReference type="PANTHER" id="PTHR35193:SF5">
    <property type="entry name" value="FLOCCULATION PROTEIN FLO11"/>
    <property type="match status" value="1"/>
</dbReference>
<comment type="caution">
    <text evidence="2">The sequence shown here is derived from an EMBL/GenBank/DDBJ whole genome shotgun (WGS) entry which is preliminary data.</text>
</comment>
<dbReference type="Proteomes" id="UP001331761">
    <property type="component" value="Unassembled WGS sequence"/>
</dbReference>
<dbReference type="PANTHER" id="PTHR35193">
    <property type="entry name" value="MUCIN 13A, CELL SURFACE-ASSOCIATED-RELATED"/>
    <property type="match status" value="1"/>
</dbReference>
<keyword evidence="3" id="KW-1185">Reference proteome</keyword>
<sequence length="79" mass="8822">MYQTAFQGTKMIRSIYVKSPADCFAACYAHSCRSANLISNGAMNTCELFRDSIIDYRNIGQISYDGQTVYFDGIQCEGP</sequence>
<evidence type="ECO:0000313" key="2">
    <source>
        <dbReference type="EMBL" id="KAK5978029.1"/>
    </source>
</evidence>
<reference evidence="2 3" key="1">
    <citation type="submission" date="2019-10" db="EMBL/GenBank/DDBJ databases">
        <title>Assembly and Annotation for the nematode Trichostrongylus colubriformis.</title>
        <authorList>
            <person name="Martin J."/>
        </authorList>
    </citation>
    <scope>NUCLEOTIDE SEQUENCE [LARGE SCALE GENOMIC DNA]</scope>
    <source>
        <strain evidence="2">G859</strain>
        <tissue evidence="2">Whole worm</tissue>
    </source>
</reference>
<accession>A0AAN8IKK3</accession>
<proteinExistence type="predicted"/>
<evidence type="ECO:0000259" key="1">
    <source>
        <dbReference type="Pfam" id="PF00024"/>
    </source>
</evidence>
<dbReference type="InterPro" id="IPR003609">
    <property type="entry name" value="Pan_app"/>
</dbReference>
<gene>
    <name evidence="2" type="ORF">GCK32_019211</name>
</gene>
<name>A0AAN8IKK3_TRICO</name>